<gene>
    <name evidence="1" type="ORF">GEV01_07335</name>
</gene>
<proteinExistence type="predicted"/>
<sequence>MLRTIDNHEVATFALIHGKGVKMWRAVSIELRIPYFFVCHAIKEDGVWLHETCLLWREADVVDFCNEVRVDANRKIVQLSMLLPASEAGRWDIEELKEIWSDSDDESLRSTIFIAHDGRHLSHDGRNTAAVVTPSKEKIYSMPTANRSPI</sequence>
<dbReference type="AlphaFoldDB" id="A0A843S4T7"/>
<keyword evidence="2" id="KW-1185">Reference proteome</keyword>
<dbReference type="RefSeq" id="WP_152803037.1">
    <property type="nucleotide sequence ID" value="NZ_WHUF01000002.1"/>
</dbReference>
<dbReference type="Proteomes" id="UP000444318">
    <property type="component" value="Unassembled WGS sequence"/>
</dbReference>
<organism evidence="1 2">
    <name type="scientific">Rugamonas rivuli</name>
    <dbReference type="NCBI Taxonomy" id="2743358"/>
    <lineage>
        <taxon>Bacteria</taxon>
        <taxon>Pseudomonadati</taxon>
        <taxon>Pseudomonadota</taxon>
        <taxon>Betaproteobacteria</taxon>
        <taxon>Burkholderiales</taxon>
        <taxon>Oxalobacteraceae</taxon>
        <taxon>Telluria group</taxon>
        <taxon>Rugamonas</taxon>
    </lineage>
</organism>
<evidence type="ECO:0000313" key="2">
    <source>
        <dbReference type="Proteomes" id="UP000444318"/>
    </source>
</evidence>
<reference evidence="1 2" key="1">
    <citation type="submission" date="2019-10" db="EMBL/GenBank/DDBJ databases">
        <title>Two novel species isolated from a subtropical stream in China.</title>
        <authorList>
            <person name="Lu H."/>
        </authorList>
    </citation>
    <scope>NUCLEOTIDE SEQUENCE [LARGE SCALE GENOMIC DNA]</scope>
    <source>
        <strain evidence="1 2">FT103W</strain>
    </source>
</reference>
<protein>
    <submittedName>
        <fullName evidence="1">Uncharacterized protein</fullName>
    </submittedName>
</protein>
<accession>A0A843S4T7</accession>
<dbReference type="EMBL" id="WHUF01000002">
    <property type="protein sequence ID" value="MQA19325.1"/>
    <property type="molecule type" value="Genomic_DNA"/>
</dbReference>
<evidence type="ECO:0000313" key="1">
    <source>
        <dbReference type="EMBL" id="MQA19325.1"/>
    </source>
</evidence>
<name>A0A843S4T7_9BURK</name>
<comment type="caution">
    <text evidence="1">The sequence shown here is derived from an EMBL/GenBank/DDBJ whole genome shotgun (WGS) entry which is preliminary data.</text>
</comment>